<comment type="caution">
    <text evidence="10">The sequence shown here is derived from an EMBL/GenBank/DDBJ whole genome shotgun (WGS) entry which is preliminary data.</text>
</comment>
<dbReference type="Pfam" id="PF00486">
    <property type="entry name" value="Trans_reg_C"/>
    <property type="match status" value="1"/>
</dbReference>
<gene>
    <name evidence="10" type="ORF">PQU98_15330</name>
</gene>
<dbReference type="PANTHER" id="PTHR48111:SF4">
    <property type="entry name" value="DNA-BINDING DUAL TRANSCRIPTIONAL REGULATOR OMPR"/>
    <property type="match status" value="1"/>
</dbReference>
<evidence type="ECO:0000256" key="3">
    <source>
        <dbReference type="ARBA" id="ARBA00023015"/>
    </source>
</evidence>
<keyword evidence="1 6" id="KW-0597">Phosphoprotein</keyword>
<dbReference type="PROSITE" id="PS51755">
    <property type="entry name" value="OMPR_PHOB"/>
    <property type="match status" value="1"/>
</dbReference>
<dbReference type="InterPro" id="IPR011006">
    <property type="entry name" value="CheY-like_superfamily"/>
</dbReference>
<dbReference type="EMBL" id="JAQQKV010000004">
    <property type="protein sequence ID" value="MDC7677514.1"/>
    <property type="molecule type" value="Genomic_DNA"/>
</dbReference>
<evidence type="ECO:0000256" key="7">
    <source>
        <dbReference type="PROSITE-ProRule" id="PRU01091"/>
    </source>
</evidence>
<dbReference type="SMART" id="SM00448">
    <property type="entry name" value="REC"/>
    <property type="match status" value="1"/>
</dbReference>
<dbReference type="Gene3D" id="3.40.50.2300">
    <property type="match status" value="1"/>
</dbReference>
<dbReference type="CDD" id="cd00383">
    <property type="entry name" value="trans_reg_C"/>
    <property type="match status" value="1"/>
</dbReference>
<keyword evidence="11" id="KW-1185">Reference proteome</keyword>
<evidence type="ECO:0000256" key="5">
    <source>
        <dbReference type="ARBA" id="ARBA00023163"/>
    </source>
</evidence>
<evidence type="ECO:0000256" key="1">
    <source>
        <dbReference type="ARBA" id="ARBA00022553"/>
    </source>
</evidence>
<dbReference type="PANTHER" id="PTHR48111">
    <property type="entry name" value="REGULATOR OF RPOS"/>
    <property type="match status" value="1"/>
</dbReference>
<sequence>MSAQMHATVLIVDDTPDIRELLSLILEQHDFFPLTAAGGVEMDAALKQHRVDLIILDTMMPDEDGLSICRRLQGDEHPPVIMLSARGEDIDRIKGLDLGAEDYMAKPFNPDELIARINVVLRRRLRSVRQAWVKKLFFGWSLESATRQLITPHGVGLTLSAAEFAAMKVLLDYPDRPLRREFMLEKMAAVIEIPTPRALDTIISRLRRRLTKVQAGTRKPDDLIRTVYGVGYMLRPNSEVLK</sequence>
<dbReference type="Gene3D" id="6.10.250.690">
    <property type="match status" value="1"/>
</dbReference>
<evidence type="ECO:0000256" key="4">
    <source>
        <dbReference type="ARBA" id="ARBA00023125"/>
    </source>
</evidence>
<keyword evidence="3" id="KW-0805">Transcription regulation</keyword>
<feature type="DNA-binding region" description="OmpR/PhoB-type" evidence="7">
    <location>
        <begin position="132"/>
        <end position="236"/>
    </location>
</feature>
<evidence type="ECO:0000313" key="11">
    <source>
        <dbReference type="Proteomes" id="UP001218579"/>
    </source>
</evidence>
<reference evidence="10 11" key="1">
    <citation type="submission" date="2023-01" db="EMBL/GenBank/DDBJ databases">
        <title>Novel species of the genus Asticcacaulis isolated from rivers.</title>
        <authorList>
            <person name="Lu H."/>
        </authorList>
    </citation>
    <scope>NUCLEOTIDE SEQUENCE [LARGE SCALE GENOMIC DNA]</scope>
    <source>
        <strain evidence="10 11">LKC15W</strain>
    </source>
</reference>
<keyword evidence="5" id="KW-0804">Transcription</keyword>
<keyword evidence="2" id="KW-0902">Two-component regulatory system</keyword>
<dbReference type="Gene3D" id="1.10.10.10">
    <property type="entry name" value="Winged helix-like DNA-binding domain superfamily/Winged helix DNA-binding domain"/>
    <property type="match status" value="1"/>
</dbReference>
<dbReference type="InterPro" id="IPR016032">
    <property type="entry name" value="Sig_transdc_resp-reg_C-effctor"/>
</dbReference>
<dbReference type="InterPro" id="IPR001789">
    <property type="entry name" value="Sig_transdc_resp-reg_receiver"/>
</dbReference>
<evidence type="ECO:0000259" key="9">
    <source>
        <dbReference type="PROSITE" id="PS51755"/>
    </source>
</evidence>
<organism evidence="10 11">
    <name type="scientific">Asticcacaulis machinosus</name>
    <dbReference type="NCBI Taxonomy" id="2984211"/>
    <lineage>
        <taxon>Bacteria</taxon>
        <taxon>Pseudomonadati</taxon>
        <taxon>Pseudomonadota</taxon>
        <taxon>Alphaproteobacteria</taxon>
        <taxon>Caulobacterales</taxon>
        <taxon>Caulobacteraceae</taxon>
        <taxon>Asticcacaulis</taxon>
    </lineage>
</organism>
<dbReference type="RefSeq" id="WP_272745839.1">
    <property type="nucleotide sequence ID" value="NZ_JAQQKV010000004.1"/>
</dbReference>
<dbReference type="InterPro" id="IPR036388">
    <property type="entry name" value="WH-like_DNA-bd_sf"/>
</dbReference>
<dbReference type="SUPFAM" id="SSF52172">
    <property type="entry name" value="CheY-like"/>
    <property type="match status" value="1"/>
</dbReference>
<proteinExistence type="predicted"/>
<dbReference type="PROSITE" id="PS50110">
    <property type="entry name" value="RESPONSE_REGULATORY"/>
    <property type="match status" value="1"/>
</dbReference>
<dbReference type="InterPro" id="IPR039420">
    <property type="entry name" value="WalR-like"/>
</dbReference>
<name>A0ABT5HPE7_9CAUL</name>
<dbReference type="SMART" id="SM00862">
    <property type="entry name" value="Trans_reg_C"/>
    <property type="match status" value="1"/>
</dbReference>
<dbReference type="Proteomes" id="UP001218579">
    <property type="component" value="Unassembled WGS sequence"/>
</dbReference>
<protein>
    <submittedName>
        <fullName evidence="10">Response regulator transcription factor</fullName>
    </submittedName>
</protein>
<evidence type="ECO:0000256" key="6">
    <source>
        <dbReference type="PROSITE-ProRule" id="PRU00169"/>
    </source>
</evidence>
<feature type="domain" description="Response regulatory" evidence="8">
    <location>
        <begin position="8"/>
        <end position="121"/>
    </location>
</feature>
<dbReference type="InterPro" id="IPR001867">
    <property type="entry name" value="OmpR/PhoB-type_DNA-bd"/>
</dbReference>
<evidence type="ECO:0000256" key="2">
    <source>
        <dbReference type="ARBA" id="ARBA00023012"/>
    </source>
</evidence>
<accession>A0ABT5HPE7</accession>
<dbReference type="SUPFAM" id="SSF46894">
    <property type="entry name" value="C-terminal effector domain of the bipartite response regulators"/>
    <property type="match status" value="1"/>
</dbReference>
<feature type="domain" description="OmpR/PhoB-type" evidence="9">
    <location>
        <begin position="132"/>
        <end position="236"/>
    </location>
</feature>
<evidence type="ECO:0000259" key="8">
    <source>
        <dbReference type="PROSITE" id="PS50110"/>
    </source>
</evidence>
<evidence type="ECO:0000313" key="10">
    <source>
        <dbReference type="EMBL" id="MDC7677514.1"/>
    </source>
</evidence>
<dbReference type="CDD" id="cd17574">
    <property type="entry name" value="REC_OmpR"/>
    <property type="match status" value="1"/>
</dbReference>
<feature type="modified residue" description="4-aspartylphosphate" evidence="6">
    <location>
        <position position="57"/>
    </location>
</feature>
<keyword evidence="4 7" id="KW-0238">DNA-binding</keyword>
<dbReference type="Pfam" id="PF00072">
    <property type="entry name" value="Response_reg"/>
    <property type="match status" value="1"/>
</dbReference>